<reference evidence="1 2" key="1">
    <citation type="submission" date="2024-01" db="EMBL/GenBank/DDBJ databases">
        <title>The genomes of 5 underutilized Papilionoideae crops provide insights into root nodulation and disease resistanc.</title>
        <authorList>
            <person name="Jiang F."/>
        </authorList>
    </citation>
    <scope>NUCLEOTIDE SEQUENCE [LARGE SCALE GENOMIC DNA]</scope>
    <source>
        <strain evidence="1">DUOXIRENSHENG_FW03</strain>
        <tissue evidence="1">Leaves</tissue>
    </source>
</reference>
<accession>A0AAN9XUU1</accession>
<dbReference type="EMBL" id="JAYMYS010000001">
    <property type="protein sequence ID" value="KAK7410733.1"/>
    <property type="molecule type" value="Genomic_DNA"/>
</dbReference>
<keyword evidence="2" id="KW-1185">Reference proteome</keyword>
<gene>
    <name evidence="1" type="ORF">VNO78_01762</name>
</gene>
<comment type="caution">
    <text evidence="1">The sequence shown here is derived from an EMBL/GenBank/DDBJ whole genome shotgun (WGS) entry which is preliminary data.</text>
</comment>
<organism evidence="1 2">
    <name type="scientific">Psophocarpus tetragonolobus</name>
    <name type="common">Winged bean</name>
    <name type="synonym">Dolichos tetragonolobus</name>
    <dbReference type="NCBI Taxonomy" id="3891"/>
    <lineage>
        <taxon>Eukaryota</taxon>
        <taxon>Viridiplantae</taxon>
        <taxon>Streptophyta</taxon>
        <taxon>Embryophyta</taxon>
        <taxon>Tracheophyta</taxon>
        <taxon>Spermatophyta</taxon>
        <taxon>Magnoliopsida</taxon>
        <taxon>eudicotyledons</taxon>
        <taxon>Gunneridae</taxon>
        <taxon>Pentapetalae</taxon>
        <taxon>rosids</taxon>
        <taxon>fabids</taxon>
        <taxon>Fabales</taxon>
        <taxon>Fabaceae</taxon>
        <taxon>Papilionoideae</taxon>
        <taxon>50 kb inversion clade</taxon>
        <taxon>NPAAA clade</taxon>
        <taxon>indigoferoid/millettioid clade</taxon>
        <taxon>Phaseoleae</taxon>
        <taxon>Psophocarpus</taxon>
    </lineage>
</organism>
<protein>
    <submittedName>
        <fullName evidence="1">Uncharacterized protein</fullName>
    </submittedName>
</protein>
<proteinExistence type="predicted"/>
<sequence length="281" mass="32109">MHGQKTASCNLIIQETVMQVNQCCCWLKEIAGVPSEGSSVRSQDGCIVWLNENEEGNLSDGTLPEEEDVFSFGDQCEKDDPMKWDPQIQKMETTQGKGKVVCDLTRLEEVSTERSVSKLPTMSKCQQGQEPEIRGTVDNLNLHERDIQMPKQSKENHKDMFKSQRRRNKKKWMVLAYPDAGKSDIVRDDDTIKAEKENIFRVTRACKLKAKISPYAVNHSITQNGNAPVDFSIINCNKLFWLKRENAEPEQILELRGKLDVVYGEDVEEVKKEINWNGDKT</sequence>
<dbReference type="Proteomes" id="UP001386955">
    <property type="component" value="Unassembled WGS sequence"/>
</dbReference>
<name>A0AAN9XUU1_PSOTE</name>
<evidence type="ECO:0000313" key="1">
    <source>
        <dbReference type="EMBL" id="KAK7410733.1"/>
    </source>
</evidence>
<evidence type="ECO:0000313" key="2">
    <source>
        <dbReference type="Proteomes" id="UP001386955"/>
    </source>
</evidence>
<dbReference type="AlphaFoldDB" id="A0AAN9XUU1"/>